<dbReference type="Proteomes" id="UP001156484">
    <property type="component" value="Chromosome"/>
</dbReference>
<evidence type="ECO:0000313" key="1">
    <source>
        <dbReference type="EMBL" id="UYP17749.1"/>
    </source>
</evidence>
<keyword evidence="2" id="KW-1185">Reference proteome</keyword>
<dbReference type="EMBL" id="CP107551">
    <property type="protein sequence ID" value="UYP17749.1"/>
    <property type="molecule type" value="Genomic_DNA"/>
</dbReference>
<protein>
    <submittedName>
        <fullName evidence="1">Uncharacterized protein</fullName>
    </submittedName>
</protein>
<gene>
    <name evidence="1" type="ORF">OED52_13815</name>
</gene>
<proteinExistence type="predicted"/>
<reference evidence="1" key="1">
    <citation type="submission" date="2022-10" db="EMBL/GenBank/DDBJ databases">
        <title>Rhodococcus ferula Z13 complete genome.</title>
        <authorList>
            <person name="Long X."/>
            <person name="Zang M."/>
        </authorList>
    </citation>
    <scope>NUCLEOTIDE SEQUENCE</scope>
    <source>
        <strain evidence="1">Z13</strain>
    </source>
</reference>
<organism evidence="1 2">
    <name type="scientific">Rhodococcus sacchari</name>
    <dbReference type="NCBI Taxonomy" id="2962047"/>
    <lineage>
        <taxon>Bacteria</taxon>
        <taxon>Bacillati</taxon>
        <taxon>Actinomycetota</taxon>
        <taxon>Actinomycetes</taxon>
        <taxon>Mycobacteriales</taxon>
        <taxon>Nocardiaceae</taxon>
        <taxon>Rhodococcus</taxon>
    </lineage>
</organism>
<sequence length="141" mass="16026">MTPDQLRLLGELEDWMVFGLIDVPEHWISHLRERRGGATAKDPEWRAAGLGLRTYPWGIAMTGAGDYFGSRKASDPAHAVTLTWQQITRWGESIPGELRAQARRERFEGGREAQKAIVDRFLGRTTVDRPVVVEVEELTLW</sequence>
<name>A0ACD4DCP6_9NOCA</name>
<accession>A0ACD4DCP6</accession>
<evidence type="ECO:0000313" key="2">
    <source>
        <dbReference type="Proteomes" id="UP001156484"/>
    </source>
</evidence>